<dbReference type="GO" id="GO:0008270">
    <property type="term" value="F:zinc ion binding"/>
    <property type="evidence" value="ECO:0007669"/>
    <property type="project" value="InterPro"/>
</dbReference>
<dbReference type="Pfam" id="PF04640">
    <property type="entry name" value="PLATZ"/>
    <property type="match status" value="1"/>
</dbReference>
<reference evidence="2" key="1">
    <citation type="journal article" date="2020" name="Nat. Commun.">
        <title>Genome sequence of the cluster root forming white lupin.</title>
        <authorList>
            <person name="Hufnagel B."/>
            <person name="Marques A."/>
            <person name="Soriano A."/>
            <person name="Marques L."/>
            <person name="Divol F."/>
            <person name="Doumas P."/>
            <person name="Sallet E."/>
            <person name="Mancinotti D."/>
            <person name="Carrere S."/>
            <person name="Marande W."/>
            <person name="Arribat S."/>
            <person name="Keller J."/>
            <person name="Huneau C."/>
            <person name="Blein T."/>
            <person name="Aime D."/>
            <person name="Laguerre M."/>
            <person name="Taylor J."/>
            <person name="Schubert V."/>
            <person name="Nelson M."/>
            <person name="Geu-Flores F."/>
            <person name="Crespi M."/>
            <person name="Gallardo-Guerrero K."/>
            <person name="Delaux P.-M."/>
            <person name="Salse J."/>
            <person name="Berges H."/>
            <person name="Guyot R."/>
            <person name="Gouzy J."/>
            <person name="Peret B."/>
        </authorList>
    </citation>
    <scope>NUCLEOTIDE SEQUENCE [LARGE SCALE GENOMIC DNA]</scope>
    <source>
        <strain evidence="2">cv. Amiga</strain>
    </source>
</reference>
<accession>A0A6A4PX02</accession>
<organism evidence="1 2">
    <name type="scientific">Lupinus albus</name>
    <name type="common">White lupine</name>
    <name type="synonym">Lupinus termis</name>
    <dbReference type="NCBI Taxonomy" id="3870"/>
    <lineage>
        <taxon>Eukaryota</taxon>
        <taxon>Viridiplantae</taxon>
        <taxon>Streptophyta</taxon>
        <taxon>Embryophyta</taxon>
        <taxon>Tracheophyta</taxon>
        <taxon>Spermatophyta</taxon>
        <taxon>Magnoliopsida</taxon>
        <taxon>eudicotyledons</taxon>
        <taxon>Gunneridae</taxon>
        <taxon>Pentapetalae</taxon>
        <taxon>rosids</taxon>
        <taxon>fabids</taxon>
        <taxon>Fabales</taxon>
        <taxon>Fabaceae</taxon>
        <taxon>Papilionoideae</taxon>
        <taxon>50 kb inversion clade</taxon>
        <taxon>genistoids sensu lato</taxon>
        <taxon>core genistoids</taxon>
        <taxon>Genisteae</taxon>
        <taxon>Lupinus</taxon>
    </lineage>
</organism>
<dbReference type="SUPFAM" id="SSF57845">
    <property type="entry name" value="B-box zinc-binding domain"/>
    <property type="match status" value="1"/>
</dbReference>
<evidence type="ECO:0000313" key="2">
    <source>
        <dbReference type="Proteomes" id="UP000447434"/>
    </source>
</evidence>
<name>A0A6A4PX02_LUPAL</name>
<protein>
    <submittedName>
        <fullName evidence="1">Putative transcription repressor PLATZ family</fullName>
    </submittedName>
</protein>
<dbReference type="Gene3D" id="3.30.160.60">
    <property type="entry name" value="Classic Zinc Finger"/>
    <property type="match status" value="1"/>
</dbReference>
<dbReference type="PROSITE" id="PS50119">
    <property type="entry name" value="ZF_BBOX"/>
    <property type="match status" value="1"/>
</dbReference>
<sequence length="215" mass="24549">MMSASLSTNENKAEKVDNCKAQEQRWLDVFLGETFFGSCATHPFRRNELNKYCINCNVSACEYCISSGAHRHHNILKIYRHIHKVVVSLGAMEKRIDCSKIQPYKCNKRAVISIYPLPSYGVAPNVEASCKSCSWKLTEPNLYSYCSISCKVKSVLRNPDDSDPACPHQESQVKIRQGGTFEPQKPMEEMQKEIVNPVSFRKRKRKGTPHRAPFF</sequence>
<dbReference type="PANTHER" id="PTHR31065">
    <property type="entry name" value="PLATZ TRANSCRIPTION FACTOR FAMILY PROTEIN"/>
    <property type="match status" value="1"/>
</dbReference>
<dbReference type="InterPro" id="IPR000315">
    <property type="entry name" value="Znf_B-box"/>
</dbReference>
<gene>
    <name evidence="1" type="ORF">Lalb_Chr10g0104221</name>
</gene>
<proteinExistence type="predicted"/>
<dbReference type="PANTHER" id="PTHR31065:SF9">
    <property type="entry name" value="TRANSCRIPTION FACTOR FAMILY PROTEIN, PUTATIVE-RELATED"/>
    <property type="match status" value="1"/>
</dbReference>
<keyword evidence="2" id="KW-1185">Reference proteome</keyword>
<dbReference type="OrthoDB" id="670813at2759"/>
<dbReference type="Proteomes" id="UP000447434">
    <property type="component" value="Chromosome 10"/>
</dbReference>
<dbReference type="AlphaFoldDB" id="A0A6A4PX02"/>
<evidence type="ECO:0000313" key="1">
    <source>
        <dbReference type="EMBL" id="KAE9606091.1"/>
    </source>
</evidence>
<dbReference type="Pfam" id="PF00643">
    <property type="entry name" value="zf-B_box"/>
    <property type="match status" value="1"/>
</dbReference>
<dbReference type="CDD" id="cd19756">
    <property type="entry name" value="Bbox2"/>
    <property type="match status" value="1"/>
</dbReference>
<dbReference type="InterPro" id="IPR006734">
    <property type="entry name" value="PLATZ"/>
</dbReference>
<dbReference type="EMBL" id="WOCE01000010">
    <property type="protein sequence ID" value="KAE9606091.1"/>
    <property type="molecule type" value="Genomic_DNA"/>
</dbReference>
<comment type="caution">
    <text evidence="1">The sequence shown here is derived from an EMBL/GenBank/DDBJ whole genome shotgun (WGS) entry which is preliminary data.</text>
</comment>